<dbReference type="Pfam" id="PF10421">
    <property type="entry name" value="OAS1_C"/>
    <property type="match status" value="1"/>
</dbReference>
<feature type="domain" description="Ubiquitin-like" evidence="6">
    <location>
        <begin position="440"/>
        <end position="513"/>
    </location>
</feature>
<dbReference type="InterPro" id="IPR006117">
    <property type="entry name" value="2-5OAS_C_CS"/>
</dbReference>
<dbReference type="SMART" id="SM00213">
    <property type="entry name" value="UBQ"/>
    <property type="match status" value="2"/>
</dbReference>
<keyword evidence="4" id="KW-0694">RNA-binding</keyword>
<dbReference type="InterPro" id="IPR006116">
    <property type="entry name" value="NT_2-5OAS_ClassI-CCAase"/>
</dbReference>
<reference evidence="8" key="1">
    <citation type="submission" date="2025-08" db="UniProtKB">
        <authorList>
            <consortium name="RefSeq"/>
        </authorList>
    </citation>
    <scope>IDENTIFICATION</scope>
</reference>
<protein>
    <submittedName>
        <fullName evidence="8">2'-5'-oligoadenylate synthase-like protein 2 isoform X1</fullName>
    </submittedName>
</protein>
<evidence type="ECO:0000313" key="7">
    <source>
        <dbReference type="Proteomes" id="UP001652624"/>
    </source>
</evidence>
<dbReference type="SUPFAM" id="SSF54236">
    <property type="entry name" value="Ubiquitin-like"/>
    <property type="match status" value="2"/>
</dbReference>
<dbReference type="InterPro" id="IPR043519">
    <property type="entry name" value="NT_sf"/>
</dbReference>
<dbReference type="InterPro" id="IPR029071">
    <property type="entry name" value="Ubiquitin-like_domsf"/>
</dbReference>
<keyword evidence="5" id="KW-0051">Antiviral defense</keyword>
<name>A0ABM3XJE4_ERIEU</name>
<dbReference type="PROSITE" id="PS00833">
    <property type="entry name" value="25A_SYNTH_2"/>
    <property type="match status" value="1"/>
</dbReference>
<evidence type="ECO:0000256" key="1">
    <source>
        <dbReference type="ARBA" id="ARBA00009526"/>
    </source>
</evidence>
<dbReference type="PANTHER" id="PTHR11258">
    <property type="entry name" value="2-5 OLIGOADENYLATE SYNTHETASE"/>
    <property type="match status" value="1"/>
</dbReference>
<dbReference type="Gene3D" id="1.10.1410.20">
    <property type="entry name" value="2'-5'-oligoadenylate synthetase 1, domain 2"/>
    <property type="match status" value="1"/>
</dbReference>
<evidence type="ECO:0000256" key="5">
    <source>
        <dbReference type="ARBA" id="ARBA00023118"/>
    </source>
</evidence>
<evidence type="ECO:0000256" key="2">
    <source>
        <dbReference type="ARBA" id="ARBA00022588"/>
    </source>
</evidence>
<comment type="similarity">
    <text evidence="1">Belongs to the 2-5A synthase family.</text>
</comment>
<sequence length="513" mass="58814">METFRDLYQTPADCLGSFVQQMLVPQKAWRDQVQDAWQRISSFLKEHCFGDLLFLDQEVQVLKVVKGGSSGKGTTVNHSSDVDMVVFLSCFSSFWDQALYREMVIDFVKKRLGHYSRSLAYSITVIHHKEGVRAPRSLSIQVQAKKNGDIIKVDVLPAFDALGNISPNLKPEPAIYEALIKSFSHPGEFSPSFAVLQRHFVKSRPVKLKDLLRLVKHWYQQYVKPAHRTAALPSKYALELLTIYVWEEGADESESFGLDVGFEAVMKLLREYEDICIYWTKYYDFQSEDVKVFIKNQLKEDSIPPFSRPVILDPVDPTNNLGRGKRWDLVAKEAAHCLRQPCCKTEDPSQSWHVQPARNIQVTVKQRGKEDWTLWVNPYRPILKMKAEIRKKNDLNGKMRLSFQEPRGERQLLSSRGTLAEHGIFSKVSVRVVDALSGEILVFVKSPNGLSMPVAIHPEYSIWDLKEKIEEAGGPAKEDQILKCPDHKVWNHSRISDLEIKDCDTISLFIKNH</sequence>
<keyword evidence="2" id="KW-0399">Innate immunity</keyword>
<dbReference type="PROSITE" id="PS50053">
    <property type="entry name" value="UBIQUITIN_2"/>
    <property type="match status" value="1"/>
</dbReference>
<dbReference type="RefSeq" id="XP_060048931.1">
    <property type="nucleotide sequence ID" value="XM_060192948.1"/>
</dbReference>
<dbReference type="InterPro" id="IPR018952">
    <property type="entry name" value="2-5-oligoAdlate_synth_1_dom2/C"/>
</dbReference>
<dbReference type="CDD" id="cd16103">
    <property type="entry name" value="Ubl2_OASL"/>
    <property type="match status" value="1"/>
</dbReference>
<dbReference type="SUPFAM" id="SSF81631">
    <property type="entry name" value="PAP/OAS1 substrate-binding domain"/>
    <property type="match status" value="1"/>
</dbReference>
<dbReference type="Proteomes" id="UP001652624">
    <property type="component" value="Chromosome 6"/>
</dbReference>
<proteinExistence type="inferred from homology"/>
<gene>
    <name evidence="8" type="primary">LOC103115543</name>
</gene>
<evidence type="ECO:0000313" key="8">
    <source>
        <dbReference type="RefSeq" id="XP_060048931.1"/>
    </source>
</evidence>
<dbReference type="PROSITE" id="PS50152">
    <property type="entry name" value="25A_SYNTH_3"/>
    <property type="match status" value="1"/>
</dbReference>
<dbReference type="Gene3D" id="3.10.20.90">
    <property type="entry name" value="Phosphatidylinositol 3-kinase Catalytic Subunit, Chain A, domain 1"/>
    <property type="match status" value="1"/>
</dbReference>
<keyword evidence="3" id="KW-0391">Immunity</keyword>
<evidence type="ECO:0000256" key="4">
    <source>
        <dbReference type="ARBA" id="ARBA00022884"/>
    </source>
</evidence>
<organism evidence="7 8">
    <name type="scientific">Erinaceus europaeus</name>
    <name type="common">Western European hedgehog</name>
    <dbReference type="NCBI Taxonomy" id="9365"/>
    <lineage>
        <taxon>Eukaryota</taxon>
        <taxon>Metazoa</taxon>
        <taxon>Chordata</taxon>
        <taxon>Craniata</taxon>
        <taxon>Vertebrata</taxon>
        <taxon>Euteleostomi</taxon>
        <taxon>Mammalia</taxon>
        <taxon>Eutheria</taxon>
        <taxon>Laurasiatheria</taxon>
        <taxon>Eulipotyphla</taxon>
        <taxon>Erinaceidae</taxon>
        <taxon>Erinaceinae</taxon>
        <taxon>Erinaceus</taxon>
    </lineage>
</organism>
<dbReference type="CDD" id="cd01811">
    <property type="entry name" value="Ubl1_OASL"/>
    <property type="match status" value="1"/>
</dbReference>
<dbReference type="GeneID" id="103115543"/>
<dbReference type="CDD" id="cd05400">
    <property type="entry name" value="NT_2-5OAS_ClassI-CCAase"/>
    <property type="match status" value="1"/>
</dbReference>
<dbReference type="PANTHER" id="PTHR11258:SF7">
    <property type="entry name" value="2'-5'-OLIGOADENYLATE SYNTHASE-LIKE PROTEIN 2"/>
    <property type="match status" value="1"/>
</dbReference>
<dbReference type="SUPFAM" id="SSF81301">
    <property type="entry name" value="Nucleotidyltransferase"/>
    <property type="match status" value="1"/>
</dbReference>
<keyword evidence="7" id="KW-1185">Reference proteome</keyword>
<dbReference type="InterPro" id="IPR000626">
    <property type="entry name" value="Ubiquitin-like_dom"/>
</dbReference>
<evidence type="ECO:0000259" key="6">
    <source>
        <dbReference type="PROSITE" id="PS50053"/>
    </source>
</evidence>
<accession>A0ABM3XJE4</accession>
<dbReference type="Gene3D" id="3.30.460.10">
    <property type="entry name" value="Beta Polymerase, domain 2"/>
    <property type="match status" value="1"/>
</dbReference>
<evidence type="ECO:0000256" key="3">
    <source>
        <dbReference type="ARBA" id="ARBA00022859"/>
    </source>
</evidence>